<proteinExistence type="predicted"/>
<evidence type="ECO:0000313" key="1">
    <source>
        <dbReference type="EMBL" id="RBP66683.1"/>
    </source>
</evidence>
<dbReference type="AlphaFoldDB" id="A0A366I9Q8"/>
<reference evidence="1 2" key="1">
    <citation type="submission" date="2018-06" db="EMBL/GenBank/DDBJ databases">
        <title>Genomic Encyclopedia of Type Strains, Phase IV (KMG-IV): sequencing the most valuable type-strain genomes for metagenomic binning, comparative biology and taxonomic classification.</title>
        <authorList>
            <person name="Goeker M."/>
        </authorList>
    </citation>
    <scope>NUCLEOTIDE SEQUENCE [LARGE SCALE GENOMIC DNA]</scope>
    <source>
        <strain evidence="1 2">DSM 22112</strain>
    </source>
</reference>
<organism evidence="1 2">
    <name type="scientific">Alkalibaculum bacchi</name>
    <dbReference type="NCBI Taxonomy" id="645887"/>
    <lineage>
        <taxon>Bacteria</taxon>
        <taxon>Bacillati</taxon>
        <taxon>Bacillota</taxon>
        <taxon>Clostridia</taxon>
        <taxon>Eubacteriales</taxon>
        <taxon>Eubacteriaceae</taxon>
        <taxon>Alkalibaculum</taxon>
    </lineage>
</organism>
<gene>
    <name evidence="1" type="ORF">DES36_10562</name>
</gene>
<comment type="caution">
    <text evidence="1">The sequence shown here is derived from an EMBL/GenBank/DDBJ whole genome shotgun (WGS) entry which is preliminary data.</text>
</comment>
<dbReference type="OrthoDB" id="2080819at2"/>
<sequence>MDYYSFNSPINDSMNYVQNPYINQMQPILSNNPTETDLTLFKELSGFPNYGNPSRNADILYTGNQGTWTFEVPAFFFVPGLLRAEVLISGVLDDKQPPTPIRQYSATITINGRVVHRGALPLQHGRPFGTVFDNWQIMRFNVRNLRRVNTIEIRNTSTGAENDWIGLDWIEMRFSRN</sequence>
<name>A0A366I9Q8_9FIRM</name>
<evidence type="ECO:0000313" key="2">
    <source>
        <dbReference type="Proteomes" id="UP000253490"/>
    </source>
</evidence>
<accession>A0A366I9Q8</accession>
<keyword evidence="2" id="KW-1185">Reference proteome</keyword>
<dbReference type="Proteomes" id="UP000253490">
    <property type="component" value="Unassembled WGS sequence"/>
</dbReference>
<protein>
    <submittedName>
        <fullName evidence="1">Uncharacterized protein</fullName>
    </submittedName>
</protein>
<dbReference type="RefSeq" id="WP_113920116.1">
    <property type="nucleotide sequence ID" value="NZ_QNRX01000005.1"/>
</dbReference>
<dbReference type="EMBL" id="QNRX01000005">
    <property type="protein sequence ID" value="RBP66683.1"/>
    <property type="molecule type" value="Genomic_DNA"/>
</dbReference>